<dbReference type="RefSeq" id="WP_015244907.1">
    <property type="nucleotide sequence ID" value="NC_019892.1"/>
</dbReference>
<dbReference type="EMBL" id="CP003364">
    <property type="protein sequence ID" value="AGA25733.1"/>
    <property type="molecule type" value="Genomic_DNA"/>
</dbReference>
<accession>L0DA71</accession>
<protein>
    <recommendedName>
        <fullName evidence="3">YdbS-like PH domain-containing protein</fullName>
    </recommendedName>
</protein>
<feature type="domain" description="YdbS-like PH" evidence="3">
    <location>
        <begin position="140"/>
        <end position="214"/>
    </location>
</feature>
<dbReference type="Proteomes" id="UP000010798">
    <property type="component" value="Chromosome"/>
</dbReference>
<evidence type="ECO:0000313" key="4">
    <source>
        <dbReference type="EMBL" id="AGA25733.1"/>
    </source>
</evidence>
<dbReference type="AlphaFoldDB" id="L0DA71"/>
<organism evidence="4 5">
    <name type="scientific">Singulisphaera acidiphila (strain ATCC BAA-1392 / DSM 18658 / VKM B-2454 / MOB10)</name>
    <dbReference type="NCBI Taxonomy" id="886293"/>
    <lineage>
        <taxon>Bacteria</taxon>
        <taxon>Pseudomonadati</taxon>
        <taxon>Planctomycetota</taxon>
        <taxon>Planctomycetia</taxon>
        <taxon>Isosphaerales</taxon>
        <taxon>Isosphaeraceae</taxon>
        <taxon>Singulisphaera</taxon>
    </lineage>
</organism>
<dbReference type="HOGENOM" id="CLU_1189266_0_0_0"/>
<sequence length="233" mass="26083">MATNDTSPTLSTTAVTTRFDGPPTVTEPEPAHALYPPQGPDPAGTTPEAGDATANKPEVATQGAGIEGEEVVWEARYAMRNFMGRIAFRAFLTVAWLAFAGYAWGYRAENDLGWLAVTAGVLVGLLWLALIYRMLQAHFGHHYRLTTRRLFVSTGLMRRRRDMMELLCVKDIFTRQTLIERWLSLGTVVVVSSAHDLPVFYVTGVQDPKEVMDLIWHHARSERDHRSVKVDNI</sequence>
<reference evidence="4 5" key="1">
    <citation type="submission" date="2012-02" db="EMBL/GenBank/DDBJ databases">
        <title>Complete sequence of chromosome of Singulisphaera acidiphila DSM 18658.</title>
        <authorList>
            <consortium name="US DOE Joint Genome Institute (JGI-PGF)"/>
            <person name="Lucas S."/>
            <person name="Copeland A."/>
            <person name="Lapidus A."/>
            <person name="Glavina del Rio T."/>
            <person name="Dalin E."/>
            <person name="Tice H."/>
            <person name="Bruce D."/>
            <person name="Goodwin L."/>
            <person name="Pitluck S."/>
            <person name="Peters L."/>
            <person name="Ovchinnikova G."/>
            <person name="Chertkov O."/>
            <person name="Kyrpides N."/>
            <person name="Mavromatis K."/>
            <person name="Ivanova N."/>
            <person name="Brettin T."/>
            <person name="Detter J.C."/>
            <person name="Han C."/>
            <person name="Larimer F."/>
            <person name="Land M."/>
            <person name="Hauser L."/>
            <person name="Markowitz V."/>
            <person name="Cheng J.-F."/>
            <person name="Hugenholtz P."/>
            <person name="Woyke T."/>
            <person name="Wu D."/>
            <person name="Tindall B."/>
            <person name="Pomrenke H."/>
            <person name="Brambilla E."/>
            <person name="Klenk H.-P."/>
            <person name="Eisen J.A."/>
        </authorList>
    </citation>
    <scope>NUCLEOTIDE SEQUENCE [LARGE SCALE GENOMIC DNA]</scope>
    <source>
        <strain evidence="5">ATCC BAA-1392 / DSM 18658 / VKM B-2454 / MOB10</strain>
    </source>
</reference>
<feature type="transmembrane region" description="Helical" evidence="2">
    <location>
        <begin position="112"/>
        <end position="135"/>
    </location>
</feature>
<feature type="compositionally biased region" description="Low complexity" evidence="1">
    <location>
        <begin position="1"/>
        <end position="17"/>
    </location>
</feature>
<dbReference type="Pfam" id="PF03703">
    <property type="entry name" value="bPH_2"/>
    <property type="match status" value="1"/>
</dbReference>
<keyword evidence="2" id="KW-0472">Membrane</keyword>
<evidence type="ECO:0000313" key="5">
    <source>
        <dbReference type="Proteomes" id="UP000010798"/>
    </source>
</evidence>
<feature type="region of interest" description="Disordered" evidence="1">
    <location>
        <begin position="1"/>
        <end position="57"/>
    </location>
</feature>
<name>L0DA71_SINAD</name>
<dbReference type="STRING" id="886293.Sinac_1348"/>
<evidence type="ECO:0000256" key="2">
    <source>
        <dbReference type="SAM" id="Phobius"/>
    </source>
</evidence>
<evidence type="ECO:0000259" key="3">
    <source>
        <dbReference type="Pfam" id="PF03703"/>
    </source>
</evidence>
<keyword evidence="5" id="KW-1185">Reference proteome</keyword>
<feature type="transmembrane region" description="Helical" evidence="2">
    <location>
        <begin position="86"/>
        <end position="106"/>
    </location>
</feature>
<keyword evidence="2" id="KW-0812">Transmembrane</keyword>
<dbReference type="PANTHER" id="PTHR37938">
    <property type="entry name" value="BLL0215 PROTEIN"/>
    <property type="match status" value="1"/>
</dbReference>
<proteinExistence type="predicted"/>
<keyword evidence="2" id="KW-1133">Transmembrane helix</keyword>
<dbReference type="KEGG" id="saci:Sinac_1348"/>
<dbReference type="InterPro" id="IPR005182">
    <property type="entry name" value="YdbS-like_PH"/>
</dbReference>
<gene>
    <name evidence="4" type="ordered locus">Sinac_1348</name>
</gene>
<dbReference type="eggNOG" id="COG3402">
    <property type="taxonomic scope" value="Bacteria"/>
</dbReference>
<dbReference type="PANTHER" id="PTHR37938:SF1">
    <property type="entry name" value="BLL0215 PROTEIN"/>
    <property type="match status" value="1"/>
</dbReference>
<evidence type="ECO:0000256" key="1">
    <source>
        <dbReference type="SAM" id="MobiDB-lite"/>
    </source>
</evidence>
<dbReference type="OrthoDB" id="9925579at2"/>